<dbReference type="InterPro" id="IPR036322">
    <property type="entry name" value="WD40_repeat_dom_sf"/>
</dbReference>
<evidence type="ECO:0000256" key="1">
    <source>
        <dbReference type="SAM" id="MobiDB-lite"/>
    </source>
</evidence>
<evidence type="ECO:0000259" key="2">
    <source>
        <dbReference type="SMART" id="SM00256"/>
    </source>
</evidence>
<dbReference type="GO" id="GO:0031146">
    <property type="term" value="P:SCF-dependent proteasomal ubiquitin-dependent protein catabolic process"/>
    <property type="evidence" value="ECO:0007669"/>
    <property type="project" value="InterPro"/>
</dbReference>
<dbReference type="PANTHER" id="PTHR16008">
    <property type="entry name" value="F-BOX ONLY PROTEIN 4"/>
    <property type="match status" value="1"/>
</dbReference>
<dbReference type="Proteomes" id="UP000287166">
    <property type="component" value="Unassembled WGS sequence"/>
</dbReference>
<feature type="compositionally biased region" description="Polar residues" evidence="1">
    <location>
        <begin position="20"/>
        <end position="29"/>
    </location>
</feature>
<dbReference type="AlphaFoldDB" id="A0A401GGT9"/>
<accession>A0A401GGT9</accession>
<dbReference type="SMART" id="SM00256">
    <property type="entry name" value="FBOX"/>
    <property type="match status" value="1"/>
</dbReference>
<dbReference type="Pfam" id="PF12937">
    <property type="entry name" value="F-box-like"/>
    <property type="match status" value="1"/>
</dbReference>
<sequence length="543" mass="59258">MSKHSLSPAPLPPSKRQHVQGPSHSNHSSRSNFDALLYDEIVLVIFSYLSWTDLCAIQSTNRNWSRLALDNQLWKALYLGEYGRTRLRGVRGFIGRGDGREVRPLPGRAKSEEVKDWKWMFRISSNWRTGRCSVEALDTDVQHSLSRVSVPPREQTHILLAGNVTIFASSQTSSAPPIVLTAPTHHTHTMHCRSSVQTQITALALDQSPPHSTQHIRLLSFLSTGEFSLFSVDHRTPSHSSRLLTYVPAARSARTSPISQAVYHHPLLVTLSQSFHLSLYDLSSNSVSHMQTLTSFTSYPPSSLVLSTLVSGDYKLVLAYAIPVFPAHWSVGATELIISSTSLTVASTRTARATDVPQGWVDESKLQAMREQWSRKVARVADTQTDGKWVVLAPADPAATASVTTGSSLPASPSTYASSGMHSASSLQLYRLSFPASLSATALPKLTFVRTLHGQIGPVSALALADGRCVSLGVNGSIWVWDLEGGTGAEVFGSAVCTGKAEVSEDRLKRLDARKTVKGTVVFDERRILSADGDGVHVWRFDV</sequence>
<dbReference type="GO" id="GO:0019005">
    <property type="term" value="C:SCF ubiquitin ligase complex"/>
    <property type="evidence" value="ECO:0007669"/>
    <property type="project" value="TreeGrafter"/>
</dbReference>
<keyword evidence="4" id="KW-1185">Reference proteome</keyword>
<comment type="caution">
    <text evidence="3">The sequence shown here is derived from an EMBL/GenBank/DDBJ whole genome shotgun (WGS) entry which is preliminary data.</text>
</comment>
<dbReference type="RefSeq" id="XP_027612302.1">
    <property type="nucleotide sequence ID" value="XM_027756501.1"/>
</dbReference>
<dbReference type="Gene3D" id="1.20.1280.50">
    <property type="match status" value="1"/>
</dbReference>
<evidence type="ECO:0000313" key="3">
    <source>
        <dbReference type="EMBL" id="GBE81389.1"/>
    </source>
</evidence>
<name>A0A401GGT9_9APHY</name>
<reference evidence="3 4" key="1">
    <citation type="journal article" date="2018" name="Sci. Rep.">
        <title>Genome sequence of the cauliflower mushroom Sparassis crispa (Hanabiratake) and its association with beneficial usage.</title>
        <authorList>
            <person name="Kiyama R."/>
            <person name="Furutani Y."/>
            <person name="Kawaguchi K."/>
            <person name="Nakanishi T."/>
        </authorList>
    </citation>
    <scope>NUCLEOTIDE SEQUENCE [LARGE SCALE GENOMIC DNA]</scope>
</reference>
<dbReference type="SUPFAM" id="SSF81383">
    <property type="entry name" value="F-box domain"/>
    <property type="match status" value="1"/>
</dbReference>
<dbReference type="GeneID" id="38778306"/>
<proteinExistence type="predicted"/>
<dbReference type="OrthoDB" id="3219396at2759"/>
<dbReference type="InterPro" id="IPR036047">
    <property type="entry name" value="F-box-like_dom_sf"/>
</dbReference>
<feature type="domain" description="F-box" evidence="2">
    <location>
        <begin position="37"/>
        <end position="77"/>
    </location>
</feature>
<dbReference type="EMBL" id="BFAD01000003">
    <property type="protein sequence ID" value="GBE81389.1"/>
    <property type="molecule type" value="Genomic_DNA"/>
</dbReference>
<dbReference type="SUPFAM" id="SSF50978">
    <property type="entry name" value="WD40 repeat-like"/>
    <property type="match status" value="1"/>
</dbReference>
<dbReference type="PANTHER" id="PTHR16008:SF4">
    <property type="entry name" value="F-BOX ONLY PROTEIN 4"/>
    <property type="match status" value="1"/>
</dbReference>
<dbReference type="InterPro" id="IPR015943">
    <property type="entry name" value="WD40/YVTN_repeat-like_dom_sf"/>
</dbReference>
<dbReference type="STRING" id="139825.A0A401GGT9"/>
<dbReference type="InParanoid" id="A0A401GGT9"/>
<organism evidence="3 4">
    <name type="scientific">Sparassis crispa</name>
    <dbReference type="NCBI Taxonomy" id="139825"/>
    <lineage>
        <taxon>Eukaryota</taxon>
        <taxon>Fungi</taxon>
        <taxon>Dikarya</taxon>
        <taxon>Basidiomycota</taxon>
        <taxon>Agaricomycotina</taxon>
        <taxon>Agaricomycetes</taxon>
        <taxon>Polyporales</taxon>
        <taxon>Sparassidaceae</taxon>
        <taxon>Sparassis</taxon>
    </lineage>
</organism>
<dbReference type="InterPro" id="IPR001810">
    <property type="entry name" value="F-box_dom"/>
</dbReference>
<gene>
    <name evidence="3" type="ORF">SCP_0311180</name>
</gene>
<dbReference type="GO" id="GO:0000209">
    <property type="term" value="P:protein polyubiquitination"/>
    <property type="evidence" value="ECO:0007669"/>
    <property type="project" value="TreeGrafter"/>
</dbReference>
<dbReference type="Gene3D" id="2.130.10.10">
    <property type="entry name" value="YVTN repeat-like/Quinoprotein amine dehydrogenase"/>
    <property type="match status" value="1"/>
</dbReference>
<evidence type="ECO:0000313" key="4">
    <source>
        <dbReference type="Proteomes" id="UP000287166"/>
    </source>
</evidence>
<protein>
    <recommendedName>
        <fullName evidence="2">F-box domain-containing protein</fullName>
    </recommendedName>
</protein>
<feature type="region of interest" description="Disordered" evidence="1">
    <location>
        <begin position="1"/>
        <end position="29"/>
    </location>
</feature>
<dbReference type="InterPro" id="IPR039588">
    <property type="entry name" value="FBXO4"/>
</dbReference>